<evidence type="ECO:0000313" key="3">
    <source>
        <dbReference type="EMBL" id="ERF77160.1"/>
    </source>
</evidence>
<evidence type="ECO:0000313" key="4">
    <source>
        <dbReference type="Proteomes" id="UP000019373"/>
    </source>
</evidence>
<keyword evidence="4" id="KW-1185">Reference proteome</keyword>
<feature type="transmembrane region" description="Helical" evidence="2">
    <location>
        <begin position="104"/>
        <end position="125"/>
    </location>
</feature>
<dbReference type="Proteomes" id="UP000019373">
    <property type="component" value="Unassembled WGS sequence"/>
</dbReference>
<feature type="region of interest" description="Disordered" evidence="1">
    <location>
        <begin position="1"/>
        <end position="20"/>
    </location>
</feature>
<feature type="transmembrane region" description="Helical" evidence="2">
    <location>
        <begin position="298"/>
        <end position="318"/>
    </location>
</feature>
<dbReference type="eggNOG" id="ENOG502QWJ3">
    <property type="taxonomic scope" value="Eukaryota"/>
</dbReference>
<name>U1I1N1_ENDPU</name>
<dbReference type="GeneID" id="19243313"/>
<dbReference type="PANTHER" id="PTHR33927:SF5">
    <property type="entry name" value="ENZYME, PUTATIVE (AFU_ORTHOLOGUE AFUA_8G01222)-RELATED"/>
    <property type="match status" value="1"/>
</dbReference>
<protein>
    <recommendedName>
        <fullName evidence="5">Integral membrane protein TmpA</fullName>
    </recommendedName>
</protein>
<reference evidence="4" key="1">
    <citation type="journal article" date="2014" name="BMC Genomics">
        <title>Genome characteristics reveal the impact of lichenization on lichen-forming fungus Endocarpon pusillum Hedwig (Verrucariales, Ascomycota).</title>
        <authorList>
            <person name="Wang Y.-Y."/>
            <person name="Liu B."/>
            <person name="Zhang X.-Y."/>
            <person name="Zhou Q.-M."/>
            <person name="Zhang T."/>
            <person name="Li H."/>
            <person name="Yu Y.-F."/>
            <person name="Zhang X.-L."/>
            <person name="Hao X.-Y."/>
            <person name="Wang M."/>
            <person name="Wang L."/>
            <person name="Wei J.-C."/>
        </authorList>
    </citation>
    <scope>NUCLEOTIDE SEQUENCE [LARGE SCALE GENOMIC DNA]</scope>
    <source>
        <strain evidence="4">Z07020 / HMAS-L-300199</strain>
    </source>
</reference>
<feature type="transmembrane region" description="Helical" evidence="2">
    <location>
        <begin position="223"/>
        <end position="247"/>
    </location>
</feature>
<organism evidence="3 4">
    <name type="scientific">Endocarpon pusillum (strain Z07020 / HMAS-L-300199)</name>
    <name type="common">Lichen-forming fungus</name>
    <dbReference type="NCBI Taxonomy" id="1263415"/>
    <lineage>
        <taxon>Eukaryota</taxon>
        <taxon>Fungi</taxon>
        <taxon>Dikarya</taxon>
        <taxon>Ascomycota</taxon>
        <taxon>Pezizomycotina</taxon>
        <taxon>Eurotiomycetes</taxon>
        <taxon>Chaetothyriomycetidae</taxon>
        <taxon>Verrucariales</taxon>
        <taxon>Verrucariaceae</taxon>
        <taxon>Endocarpon</taxon>
    </lineage>
</organism>
<accession>U1I1N1</accession>
<feature type="transmembrane region" description="Helical" evidence="2">
    <location>
        <begin position="259"/>
        <end position="278"/>
    </location>
</feature>
<evidence type="ECO:0008006" key="5">
    <source>
        <dbReference type="Google" id="ProtNLM"/>
    </source>
</evidence>
<dbReference type="PANTHER" id="PTHR33927">
    <property type="entry name" value="TRANSMEMBRANE PROTEIN"/>
    <property type="match status" value="1"/>
</dbReference>
<dbReference type="OMA" id="ITYRIWE"/>
<dbReference type="EMBL" id="KE720651">
    <property type="protein sequence ID" value="ERF77160.1"/>
    <property type="molecule type" value="Genomic_DNA"/>
</dbReference>
<feature type="transmembrane region" description="Helical" evidence="2">
    <location>
        <begin position="186"/>
        <end position="211"/>
    </location>
</feature>
<dbReference type="InterPro" id="IPR052979">
    <property type="entry name" value="Adenylate-forming_domain"/>
</dbReference>
<feature type="transmembrane region" description="Helical" evidence="2">
    <location>
        <begin position="145"/>
        <end position="165"/>
    </location>
</feature>
<proteinExistence type="predicted"/>
<dbReference type="OrthoDB" id="3142841at2759"/>
<dbReference type="RefSeq" id="XP_007785513.1">
    <property type="nucleotide sequence ID" value="XM_007787323.1"/>
</dbReference>
<keyword evidence="2" id="KW-1133">Transmembrane helix</keyword>
<sequence>MRKPDSSQEQGHSSAPMSNKEVANWDVEAQSLASQTTANAEELETLPPTNISASCCPPTFPESVYATGLNASTSITTPLEIECELPRQKHVPVLRSLRWTLLNIYHRLCLLVLVPNLIFIVTSAAQHNLFNIPLPDMATAVAANITLAVLMRQELVINLLFALAAKCPRRAPLRIRRVLAKIYHMGGVHSGAGIAATVWFTFFNAALLWRWRTNSIPGLSTKQFPLLVAFTIVIDVFLICIVVFAHPSLRRRSHNTFEFVHRFAGWLTVFLFWVDLFVLTDVLEMAREPPRPLGAALLQSPALYLLIIVTVSLILPWLRLRKVPIRVEHLSNHASRWHFQHTNVELCSASRVTDRPLWEWHSFAGIPEHNGTGYSVIVSNAGDWTKRMIQNPPAQLWVRGIPVRGVLHIATIFQKIVVVATGSGIGPVLSLLTARDLPCRVLWSARDPIRTYAKTIIDEVFVADPAALIFDTKAMHPSNRPDLLRLAYGLYRESNAEAVFVISNQKVTEKLVYGLESRGVPTFAPIFDS</sequence>
<evidence type="ECO:0000256" key="2">
    <source>
        <dbReference type="SAM" id="Phobius"/>
    </source>
</evidence>
<gene>
    <name evidence="3" type="ORF">EPUS_08464</name>
</gene>
<evidence type="ECO:0000256" key="1">
    <source>
        <dbReference type="SAM" id="MobiDB-lite"/>
    </source>
</evidence>
<keyword evidence="2" id="KW-0472">Membrane</keyword>
<dbReference type="HOGENOM" id="CLU_005562_3_0_1"/>
<dbReference type="AlphaFoldDB" id="U1I1N1"/>
<feature type="compositionally biased region" description="Polar residues" evidence="1">
    <location>
        <begin position="7"/>
        <end position="17"/>
    </location>
</feature>
<keyword evidence="2" id="KW-0812">Transmembrane</keyword>